<keyword evidence="2" id="KW-1133">Transmembrane helix</keyword>
<reference evidence="3" key="1">
    <citation type="submission" date="2011-01" db="EMBL/GenBank/DDBJ databases">
        <title>The Genome Sequence of Nematocida parisii strain ERTm3.</title>
        <authorList>
            <consortium name="The Broad Institute Genome Sequencing Platform"/>
            <consortium name="The Broad Institute Genome Sequencing Center for Infectious Disease"/>
            <person name="Cuomo C."/>
            <person name="Troemel E."/>
            <person name="Young S.K."/>
            <person name="Zeng Q."/>
            <person name="Gargeya S."/>
            <person name="Fitzgerald M."/>
            <person name="Haas B."/>
            <person name="Abouelleil A."/>
            <person name="Alvarado L."/>
            <person name="Arachchi H.M."/>
            <person name="Berlin A."/>
            <person name="Chapman S.B."/>
            <person name="Gearin G."/>
            <person name="Goldberg J."/>
            <person name="Griggs A."/>
            <person name="Gujja S."/>
            <person name="Hansen M."/>
            <person name="Heiman D."/>
            <person name="Howarth C."/>
            <person name="Larimer J."/>
            <person name="Lui A."/>
            <person name="MacDonald P.J.P."/>
            <person name="McCowen C."/>
            <person name="Montmayeur A."/>
            <person name="Murphy C."/>
            <person name="Neiman D."/>
            <person name="Pearson M."/>
            <person name="Priest M."/>
            <person name="Roberts A."/>
            <person name="Saif S."/>
            <person name="Shea T."/>
            <person name="Sisk P."/>
            <person name="Stolte C."/>
            <person name="Sykes S."/>
            <person name="Wortman J."/>
            <person name="Nusbaum C."/>
            <person name="Birren B."/>
        </authorList>
    </citation>
    <scope>NUCLEOTIDE SEQUENCE</scope>
    <source>
        <strain evidence="3">ERTm3</strain>
    </source>
</reference>
<keyword evidence="2" id="KW-0472">Membrane</keyword>
<name>I3EKH4_NEMP3</name>
<proteinExistence type="predicted"/>
<sequence>MLIGWCINSLVDIFTIRLVNTSIKKYPLRSIYMRFNIEHFLFISIFVMVVFSISAVISDTTATPAPSAAPTANNNTPSNQDENNSSKKK</sequence>
<evidence type="ECO:0000256" key="1">
    <source>
        <dbReference type="SAM" id="MobiDB-lite"/>
    </source>
</evidence>
<dbReference type="Proteomes" id="UP000002872">
    <property type="component" value="Unassembled WGS sequence"/>
</dbReference>
<dbReference type="InParanoid" id="I3EKH4"/>
<protein>
    <submittedName>
        <fullName evidence="3">Uncharacterized protein</fullName>
    </submittedName>
</protein>
<evidence type="ECO:0000256" key="2">
    <source>
        <dbReference type="SAM" id="Phobius"/>
    </source>
</evidence>
<keyword evidence="2" id="KW-0812">Transmembrane</keyword>
<dbReference type="HOGENOM" id="CLU_2455268_0_0_1"/>
<accession>I3EKH4</accession>
<evidence type="ECO:0000313" key="3">
    <source>
        <dbReference type="EMBL" id="EIJ89721.1"/>
    </source>
</evidence>
<dbReference type="VEuPathDB" id="MicrosporidiaDB:NEQG_00491"/>
<organism evidence="3 4">
    <name type="scientific">Nematocida parisii (strain ERTm3)</name>
    <name type="common">Nematode killer fungus</name>
    <dbReference type="NCBI Taxonomy" id="935791"/>
    <lineage>
        <taxon>Eukaryota</taxon>
        <taxon>Fungi</taxon>
        <taxon>Fungi incertae sedis</taxon>
        <taxon>Microsporidia</taxon>
        <taxon>Nematocida</taxon>
    </lineage>
</organism>
<dbReference type="AlphaFoldDB" id="I3EKH4"/>
<dbReference type="EMBL" id="GL870876">
    <property type="protein sequence ID" value="EIJ89721.1"/>
    <property type="molecule type" value="Genomic_DNA"/>
</dbReference>
<gene>
    <name evidence="3" type="ORF">NEQG_00491</name>
</gene>
<feature type="region of interest" description="Disordered" evidence="1">
    <location>
        <begin position="61"/>
        <end position="89"/>
    </location>
</feature>
<feature type="transmembrane region" description="Helical" evidence="2">
    <location>
        <begin position="39"/>
        <end position="57"/>
    </location>
</feature>
<evidence type="ECO:0000313" key="4">
    <source>
        <dbReference type="Proteomes" id="UP000002872"/>
    </source>
</evidence>
<keyword evidence="4" id="KW-1185">Reference proteome</keyword>
<feature type="compositionally biased region" description="Low complexity" evidence="1">
    <location>
        <begin position="61"/>
        <end position="79"/>
    </location>
</feature>